<gene>
    <name evidence="2" type="ORF">NN4_45130</name>
</gene>
<evidence type="ECO:0000256" key="1">
    <source>
        <dbReference type="SAM" id="MobiDB-lite"/>
    </source>
</evidence>
<dbReference type="OrthoDB" id="4570214at2"/>
<proteinExistence type="predicted"/>
<organism evidence="2 3">
    <name type="scientific">Nocardia ninae NBRC 108245</name>
    <dbReference type="NCBI Taxonomy" id="1210091"/>
    <lineage>
        <taxon>Bacteria</taxon>
        <taxon>Bacillati</taxon>
        <taxon>Actinomycetota</taxon>
        <taxon>Actinomycetes</taxon>
        <taxon>Mycobacteriales</taxon>
        <taxon>Nocardiaceae</taxon>
        <taxon>Nocardia</taxon>
    </lineage>
</organism>
<sequence>MTLVSPDEFVEQTTPRPPPAQAEQDTRALLELGDRLVRSLFDTGLRLNTIRMEFDVDGLTTAAADKHHTAIVDLLAELDSMIRTTGTAMLSLTATAPMGELRSRRRR</sequence>
<evidence type="ECO:0000313" key="3">
    <source>
        <dbReference type="Proteomes" id="UP000321424"/>
    </source>
</evidence>
<evidence type="ECO:0000313" key="2">
    <source>
        <dbReference type="EMBL" id="GEM39994.1"/>
    </source>
</evidence>
<dbReference type="AlphaFoldDB" id="A0A511MH54"/>
<accession>A0A511MH54</accession>
<reference evidence="2 3" key="1">
    <citation type="submission" date="2019-07" db="EMBL/GenBank/DDBJ databases">
        <title>Whole genome shotgun sequence of Nocardia ninae NBRC 108245.</title>
        <authorList>
            <person name="Hosoyama A."/>
            <person name="Uohara A."/>
            <person name="Ohji S."/>
            <person name="Ichikawa N."/>
        </authorList>
    </citation>
    <scope>NUCLEOTIDE SEQUENCE [LARGE SCALE GENOMIC DNA]</scope>
    <source>
        <strain evidence="2 3">NBRC 108245</strain>
    </source>
</reference>
<dbReference type="EMBL" id="BJXA01000031">
    <property type="protein sequence ID" value="GEM39994.1"/>
    <property type="molecule type" value="Genomic_DNA"/>
</dbReference>
<comment type="caution">
    <text evidence="2">The sequence shown here is derived from an EMBL/GenBank/DDBJ whole genome shotgun (WGS) entry which is preliminary data.</text>
</comment>
<name>A0A511MH54_9NOCA</name>
<feature type="region of interest" description="Disordered" evidence="1">
    <location>
        <begin position="1"/>
        <end position="24"/>
    </location>
</feature>
<dbReference type="RefSeq" id="WP_147134645.1">
    <property type="nucleotide sequence ID" value="NZ_BJXA01000031.1"/>
</dbReference>
<keyword evidence="3" id="KW-1185">Reference proteome</keyword>
<dbReference type="Proteomes" id="UP000321424">
    <property type="component" value="Unassembled WGS sequence"/>
</dbReference>
<protein>
    <submittedName>
        <fullName evidence="2">Uncharacterized protein</fullName>
    </submittedName>
</protein>